<keyword evidence="1" id="KW-1133">Transmembrane helix</keyword>
<sequence>MPTIKQLFGLSIVIVITLLLRDLPYANVIFINKIWLLYLLILLLIILSSMKFKVTLVSYLTGFLFFVAFLLTLLKLTFFAEAIGALIYFSLWIVLVHQIILFYRQSR</sequence>
<protein>
    <submittedName>
        <fullName evidence="2">Uncharacterized protein</fullName>
    </submittedName>
</protein>
<keyword evidence="1" id="KW-0812">Transmembrane</keyword>
<dbReference type="Proteomes" id="UP000178759">
    <property type="component" value="Unassembled WGS sequence"/>
</dbReference>
<feature type="transmembrane region" description="Helical" evidence="1">
    <location>
        <begin position="29"/>
        <end position="47"/>
    </location>
</feature>
<feature type="transmembrane region" description="Helical" evidence="1">
    <location>
        <begin position="82"/>
        <end position="103"/>
    </location>
</feature>
<proteinExistence type="predicted"/>
<dbReference type="STRING" id="1798392.A3A79_05060"/>
<reference evidence="2 3" key="1">
    <citation type="journal article" date="2016" name="Nat. Commun.">
        <title>Thousands of microbial genomes shed light on interconnected biogeochemical processes in an aquifer system.</title>
        <authorList>
            <person name="Anantharaman K."/>
            <person name="Brown C.T."/>
            <person name="Hug L.A."/>
            <person name="Sharon I."/>
            <person name="Castelle C.J."/>
            <person name="Probst A.J."/>
            <person name="Thomas B.C."/>
            <person name="Singh A."/>
            <person name="Wilkins M.J."/>
            <person name="Karaoz U."/>
            <person name="Brodie E.L."/>
            <person name="Williams K.H."/>
            <person name="Hubbard S.S."/>
            <person name="Banfield J.F."/>
        </authorList>
    </citation>
    <scope>NUCLEOTIDE SEQUENCE [LARGE SCALE GENOMIC DNA]</scope>
</reference>
<dbReference type="AlphaFoldDB" id="A0A1F6AIH4"/>
<evidence type="ECO:0000313" key="2">
    <source>
        <dbReference type="EMBL" id="OGG24524.1"/>
    </source>
</evidence>
<gene>
    <name evidence="2" type="ORF">A3A79_05060</name>
</gene>
<accession>A0A1F6AIH4</accession>
<dbReference type="EMBL" id="MFJV01000001">
    <property type="protein sequence ID" value="OGG24524.1"/>
    <property type="molecule type" value="Genomic_DNA"/>
</dbReference>
<evidence type="ECO:0000313" key="3">
    <source>
        <dbReference type="Proteomes" id="UP000178759"/>
    </source>
</evidence>
<comment type="caution">
    <text evidence="2">The sequence shown here is derived from an EMBL/GenBank/DDBJ whole genome shotgun (WGS) entry which is preliminary data.</text>
</comment>
<keyword evidence="1" id="KW-0472">Membrane</keyword>
<feature type="transmembrane region" description="Helical" evidence="1">
    <location>
        <begin position="54"/>
        <end position="76"/>
    </location>
</feature>
<feature type="transmembrane region" description="Helical" evidence="1">
    <location>
        <begin position="7"/>
        <end position="23"/>
    </location>
</feature>
<name>A0A1F6AIH4_9BACT</name>
<organism evidence="2 3">
    <name type="scientific">Candidatus Gottesmanbacteria bacterium RIFCSPLOWO2_01_FULL_43_11b</name>
    <dbReference type="NCBI Taxonomy" id="1798392"/>
    <lineage>
        <taxon>Bacteria</taxon>
        <taxon>Candidatus Gottesmaniibacteriota</taxon>
    </lineage>
</organism>
<evidence type="ECO:0000256" key="1">
    <source>
        <dbReference type="SAM" id="Phobius"/>
    </source>
</evidence>